<evidence type="ECO:0000259" key="4">
    <source>
        <dbReference type="Pfam" id="PF03446"/>
    </source>
</evidence>
<dbReference type="Pfam" id="PF03446">
    <property type="entry name" value="NAD_binding_2"/>
    <property type="match status" value="1"/>
</dbReference>
<name>A0ABU6AV62_9NOCA</name>
<dbReference type="Proteomes" id="UP001348098">
    <property type="component" value="Unassembled WGS sequence"/>
</dbReference>
<dbReference type="PANTHER" id="PTHR43060">
    <property type="entry name" value="3-HYDROXYISOBUTYRATE DEHYDROGENASE-LIKE 1, MITOCHONDRIAL-RELATED"/>
    <property type="match status" value="1"/>
</dbReference>
<keyword evidence="7" id="KW-1185">Reference proteome</keyword>
<gene>
    <name evidence="6" type="ORF">U3653_15225</name>
</gene>
<dbReference type="SUPFAM" id="SSF51735">
    <property type="entry name" value="NAD(P)-binding Rossmann-fold domains"/>
    <property type="match status" value="1"/>
</dbReference>
<dbReference type="PANTHER" id="PTHR43060:SF15">
    <property type="entry name" value="3-HYDROXYISOBUTYRATE DEHYDROGENASE-LIKE 1, MITOCHONDRIAL-RELATED"/>
    <property type="match status" value="1"/>
</dbReference>
<feature type="domain" description="3-hydroxyisobutyrate dehydrogenase-like NAD-binding" evidence="5">
    <location>
        <begin position="161"/>
        <end position="255"/>
    </location>
</feature>
<dbReference type="Gene3D" id="1.10.1040.10">
    <property type="entry name" value="N-(1-d-carboxylethyl)-l-norvaline Dehydrogenase, domain 2"/>
    <property type="match status" value="1"/>
</dbReference>
<sequence>MRIGFVGAGRMGRPMIQRLVRAGHTVRAVGRSAAARAAIAETGARAVETVTAAAHDAEAVVVCVLTDDQVREVCLGGPLLRAVRRGAVLIVHTTGSPATVAAIAAASPDVGVVDAPVSGGPHDIAAGRLTVLLGGADEAAERAQVVLRAYADPVLHVGPLGAGQRVKLVNNALFAAQIGLVADAVRLGNQLGVDEATLLAALPHASSSGRAVTSVAGKGAVEVFRASVSEFLRKDVTVARALVAELGADLGILDAAIDAGIHPAERS</sequence>
<keyword evidence="3" id="KW-0520">NAD</keyword>
<evidence type="ECO:0000259" key="5">
    <source>
        <dbReference type="Pfam" id="PF14833"/>
    </source>
</evidence>
<dbReference type="InterPro" id="IPR006115">
    <property type="entry name" value="6PGDH_NADP-bd"/>
</dbReference>
<dbReference type="EC" id="1.1.-.-" evidence="6"/>
<dbReference type="InterPro" id="IPR013328">
    <property type="entry name" value="6PGD_dom2"/>
</dbReference>
<evidence type="ECO:0000256" key="2">
    <source>
        <dbReference type="ARBA" id="ARBA00023002"/>
    </source>
</evidence>
<evidence type="ECO:0000313" key="6">
    <source>
        <dbReference type="EMBL" id="MEB3511381.1"/>
    </source>
</evidence>
<dbReference type="InterPro" id="IPR029154">
    <property type="entry name" value="HIBADH-like_NADP-bd"/>
</dbReference>
<dbReference type="Gene3D" id="3.40.50.720">
    <property type="entry name" value="NAD(P)-binding Rossmann-like Domain"/>
    <property type="match status" value="1"/>
</dbReference>
<accession>A0ABU6AV62</accession>
<dbReference type="EMBL" id="JAYKYQ010000005">
    <property type="protein sequence ID" value="MEB3511381.1"/>
    <property type="molecule type" value="Genomic_DNA"/>
</dbReference>
<feature type="domain" description="6-phosphogluconate dehydrogenase NADP-binding" evidence="4">
    <location>
        <begin position="2"/>
        <end position="158"/>
    </location>
</feature>
<comment type="caution">
    <text evidence="6">The sequence shown here is derived from an EMBL/GenBank/DDBJ whole genome shotgun (WGS) entry which is preliminary data.</text>
</comment>
<dbReference type="InterPro" id="IPR036291">
    <property type="entry name" value="NAD(P)-bd_dom_sf"/>
</dbReference>
<dbReference type="SUPFAM" id="SSF48179">
    <property type="entry name" value="6-phosphogluconate dehydrogenase C-terminal domain-like"/>
    <property type="match status" value="1"/>
</dbReference>
<evidence type="ECO:0000313" key="7">
    <source>
        <dbReference type="Proteomes" id="UP001348098"/>
    </source>
</evidence>
<dbReference type="GO" id="GO:0016491">
    <property type="term" value="F:oxidoreductase activity"/>
    <property type="evidence" value="ECO:0007669"/>
    <property type="project" value="UniProtKB-KW"/>
</dbReference>
<reference evidence="6 7" key="1">
    <citation type="submission" date="2023-12" db="EMBL/GenBank/DDBJ databases">
        <title>novel species in genus Nocarida.</title>
        <authorList>
            <person name="Li Z."/>
        </authorList>
    </citation>
    <scope>NUCLEOTIDE SEQUENCE [LARGE SCALE GENOMIC DNA]</scope>
    <source>
        <strain evidence="6 7">CDC186</strain>
    </source>
</reference>
<dbReference type="PIRSF" id="PIRSF000103">
    <property type="entry name" value="HIBADH"/>
    <property type="match status" value="1"/>
</dbReference>
<evidence type="ECO:0000256" key="3">
    <source>
        <dbReference type="ARBA" id="ARBA00023027"/>
    </source>
</evidence>
<protein>
    <submittedName>
        <fullName evidence="6">NAD(P)-dependent oxidoreductase</fullName>
        <ecNumber evidence="6">1.1.-.-</ecNumber>
    </submittedName>
</protein>
<dbReference type="Pfam" id="PF14833">
    <property type="entry name" value="NAD_binding_11"/>
    <property type="match status" value="1"/>
</dbReference>
<keyword evidence="2 6" id="KW-0560">Oxidoreductase</keyword>
<evidence type="ECO:0000256" key="1">
    <source>
        <dbReference type="ARBA" id="ARBA00009080"/>
    </source>
</evidence>
<comment type="similarity">
    <text evidence="1">Belongs to the HIBADH-related family.</text>
</comment>
<dbReference type="InterPro" id="IPR015815">
    <property type="entry name" value="HIBADH-related"/>
</dbReference>
<organism evidence="6 7">
    <name type="scientific">Nocardia implantans</name>
    <dbReference type="NCBI Taxonomy" id="3108168"/>
    <lineage>
        <taxon>Bacteria</taxon>
        <taxon>Bacillati</taxon>
        <taxon>Actinomycetota</taxon>
        <taxon>Actinomycetes</taxon>
        <taxon>Mycobacteriales</taxon>
        <taxon>Nocardiaceae</taxon>
        <taxon>Nocardia</taxon>
    </lineage>
</organism>
<proteinExistence type="inferred from homology"/>
<dbReference type="InterPro" id="IPR008927">
    <property type="entry name" value="6-PGluconate_DH-like_C_sf"/>
</dbReference>
<dbReference type="RefSeq" id="WP_195079964.1">
    <property type="nucleotide sequence ID" value="NZ_JAYESH010000002.1"/>
</dbReference>